<proteinExistence type="predicted"/>
<reference evidence="1 2" key="1">
    <citation type="submission" date="2017-12" db="EMBL/GenBank/DDBJ databases">
        <title>Genomes of bacteria within cyanobacterial aggregates.</title>
        <authorList>
            <person name="Cai H."/>
        </authorList>
    </citation>
    <scope>NUCLEOTIDE SEQUENCE [LARGE SCALE GENOMIC DNA]</scope>
    <source>
        <strain evidence="1 2">TH16</strain>
    </source>
</reference>
<accession>A0A2K9N7U0</accession>
<dbReference type="AlphaFoldDB" id="A0A2K9N7U0"/>
<keyword evidence="2" id="KW-1185">Reference proteome</keyword>
<evidence type="ECO:0000313" key="1">
    <source>
        <dbReference type="EMBL" id="AUN29167.1"/>
    </source>
</evidence>
<evidence type="ECO:0008006" key="3">
    <source>
        <dbReference type="Google" id="ProtNLM"/>
    </source>
</evidence>
<name>A0A2K9N7U0_9PROT</name>
<sequence>MKMMQSDSIIALDVSKDRLDGLDTPTGELFQGENTDAGYAVLRRRCRRRSVQVVLEARA</sequence>
<gene>
    <name evidence="1" type="ORF">C0V82_02075</name>
</gene>
<dbReference type="EMBL" id="CP025611">
    <property type="protein sequence ID" value="AUN29167.1"/>
    <property type="molecule type" value="Genomic_DNA"/>
</dbReference>
<dbReference type="KEGG" id="ncb:C0V82_02075"/>
<dbReference type="Proteomes" id="UP000234752">
    <property type="component" value="Chromosome eg_1"/>
</dbReference>
<evidence type="ECO:0000313" key="2">
    <source>
        <dbReference type="Proteomes" id="UP000234752"/>
    </source>
</evidence>
<organism evidence="1 2">
    <name type="scientific">Niveispirillum cyanobacteriorum</name>
    <dbReference type="NCBI Taxonomy" id="1612173"/>
    <lineage>
        <taxon>Bacteria</taxon>
        <taxon>Pseudomonadati</taxon>
        <taxon>Pseudomonadota</taxon>
        <taxon>Alphaproteobacteria</taxon>
        <taxon>Rhodospirillales</taxon>
        <taxon>Azospirillaceae</taxon>
        <taxon>Niveispirillum</taxon>
    </lineage>
</organism>
<protein>
    <recommendedName>
        <fullName evidence="3">IS110 family transposase</fullName>
    </recommendedName>
</protein>